<comment type="caution">
    <text evidence="1">The sequence shown here is derived from an EMBL/GenBank/DDBJ whole genome shotgun (WGS) entry which is preliminary data.</text>
</comment>
<reference evidence="1 2" key="1">
    <citation type="submission" date="2017-07" db="EMBL/GenBank/DDBJ databases">
        <title>Draft Genome Sequences of Select Purple Nonsulfur Bacteria.</title>
        <authorList>
            <person name="Lasarre B."/>
            <person name="Mckinlay J.B."/>
        </authorList>
    </citation>
    <scope>NUCLEOTIDE SEQUENCE [LARGE SCALE GENOMIC DNA]</scope>
    <source>
        <strain evidence="1 2">DSM 11907</strain>
    </source>
</reference>
<name>A0A327KTW9_9BRAD</name>
<gene>
    <name evidence="1" type="ORF">CH338_00575</name>
</gene>
<proteinExistence type="predicted"/>
<keyword evidence="2" id="KW-1185">Reference proteome</keyword>
<organism evidence="1 2">
    <name type="scientific">Rhodoplanes elegans</name>
    <dbReference type="NCBI Taxonomy" id="29408"/>
    <lineage>
        <taxon>Bacteria</taxon>
        <taxon>Pseudomonadati</taxon>
        <taxon>Pseudomonadota</taxon>
        <taxon>Alphaproteobacteria</taxon>
        <taxon>Hyphomicrobiales</taxon>
        <taxon>Nitrobacteraceae</taxon>
        <taxon>Rhodoplanes</taxon>
    </lineage>
</organism>
<dbReference type="Proteomes" id="UP000248863">
    <property type="component" value="Unassembled WGS sequence"/>
</dbReference>
<sequence length="228" mass="24190">MPVRSGLFAFAVLVMACGGWLLVPELVRPGETGRLQTTAAASRDREASASRSLLAARLGAIRGDLWVDAAMKLVAASSGASEAARDDASSRAIHPKARVAAERAVRLAPYDAAAWLAFATVLRSARTSEGGHGPTTATLLEMAFLTGPGDEAMRLPRATLAVRTDAIAVAGIQDFVARDLYRLAARADRDQVFASLYGQATPVGKLFLERVAVEIDPTLRRTMTRFPG</sequence>
<evidence type="ECO:0000313" key="1">
    <source>
        <dbReference type="EMBL" id="RAI42279.1"/>
    </source>
</evidence>
<dbReference type="EMBL" id="NPEU01000002">
    <property type="protein sequence ID" value="RAI42279.1"/>
    <property type="molecule type" value="Genomic_DNA"/>
</dbReference>
<protein>
    <submittedName>
        <fullName evidence="1">Uncharacterized protein</fullName>
    </submittedName>
</protein>
<evidence type="ECO:0000313" key="2">
    <source>
        <dbReference type="Proteomes" id="UP000248863"/>
    </source>
</evidence>
<accession>A0A327KTW9</accession>
<dbReference type="PROSITE" id="PS51257">
    <property type="entry name" value="PROKAR_LIPOPROTEIN"/>
    <property type="match status" value="1"/>
</dbReference>
<dbReference type="AlphaFoldDB" id="A0A327KTW9"/>